<feature type="region of interest" description="Disordered" evidence="1">
    <location>
        <begin position="140"/>
        <end position="164"/>
    </location>
</feature>
<dbReference type="EMBL" id="QRBI01000120">
    <property type="protein sequence ID" value="RMC06621.1"/>
    <property type="molecule type" value="Genomic_DNA"/>
</dbReference>
<protein>
    <submittedName>
        <fullName evidence="2">Uncharacterized protein</fullName>
    </submittedName>
</protein>
<organism evidence="2 3">
    <name type="scientific">Hirundo rustica rustica</name>
    <dbReference type="NCBI Taxonomy" id="333673"/>
    <lineage>
        <taxon>Eukaryota</taxon>
        <taxon>Metazoa</taxon>
        <taxon>Chordata</taxon>
        <taxon>Craniata</taxon>
        <taxon>Vertebrata</taxon>
        <taxon>Euteleostomi</taxon>
        <taxon>Archelosauria</taxon>
        <taxon>Archosauria</taxon>
        <taxon>Dinosauria</taxon>
        <taxon>Saurischia</taxon>
        <taxon>Theropoda</taxon>
        <taxon>Coelurosauria</taxon>
        <taxon>Aves</taxon>
        <taxon>Neognathae</taxon>
        <taxon>Neoaves</taxon>
        <taxon>Telluraves</taxon>
        <taxon>Australaves</taxon>
        <taxon>Passeriformes</taxon>
        <taxon>Sylvioidea</taxon>
        <taxon>Hirundinidae</taxon>
        <taxon>Hirundo</taxon>
    </lineage>
</organism>
<evidence type="ECO:0000313" key="3">
    <source>
        <dbReference type="Proteomes" id="UP000269221"/>
    </source>
</evidence>
<accession>A0A3M0K2K4</accession>
<name>A0A3M0K2K4_HIRRU</name>
<dbReference type="Proteomes" id="UP000269221">
    <property type="component" value="Unassembled WGS sequence"/>
</dbReference>
<evidence type="ECO:0000313" key="2">
    <source>
        <dbReference type="EMBL" id="RMC06621.1"/>
    </source>
</evidence>
<comment type="caution">
    <text evidence="2">The sequence shown here is derived from an EMBL/GenBank/DDBJ whole genome shotgun (WGS) entry which is preliminary data.</text>
</comment>
<gene>
    <name evidence="2" type="ORF">DUI87_16059</name>
</gene>
<sequence>MDSHACMGLNAASTMTDQRYLLHCTSVPLSILVGFLKEKAQGTVVQSSQGNPMEGHGEMGISMLVPRPVLNPFSAQPGFMLGLSQSRWRTLAPDLVELPEVCMVPPLRPVQFPLDAIPSFQHGDHTTEFGVTRKLTEGALDPTVHVTDKGANRTDPNTDPEERC</sequence>
<keyword evidence="3" id="KW-1185">Reference proteome</keyword>
<reference evidence="2 3" key="1">
    <citation type="submission" date="2018-07" db="EMBL/GenBank/DDBJ databases">
        <title>A high quality draft genome assembly of the barn swallow (H. rustica rustica).</title>
        <authorList>
            <person name="Formenti G."/>
            <person name="Chiara M."/>
            <person name="Poveda L."/>
            <person name="Francoijs K.-J."/>
            <person name="Bonisoli-Alquati A."/>
            <person name="Canova L."/>
            <person name="Gianfranceschi L."/>
            <person name="Horner D.S."/>
            <person name="Saino N."/>
        </authorList>
    </citation>
    <scope>NUCLEOTIDE SEQUENCE [LARGE SCALE GENOMIC DNA]</scope>
    <source>
        <strain evidence="2">Chelidonia</strain>
        <tissue evidence="2">Blood</tissue>
    </source>
</reference>
<proteinExistence type="predicted"/>
<evidence type="ECO:0000256" key="1">
    <source>
        <dbReference type="SAM" id="MobiDB-lite"/>
    </source>
</evidence>
<dbReference type="AlphaFoldDB" id="A0A3M0K2K4"/>